<dbReference type="Proteomes" id="UP000749559">
    <property type="component" value="Unassembled WGS sequence"/>
</dbReference>
<feature type="domain" description="OTU" evidence="3">
    <location>
        <begin position="715"/>
        <end position="732"/>
    </location>
</feature>
<gene>
    <name evidence="4" type="ORF">OFUS_LOCUS23249</name>
</gene>
<evidence type="ECO:0000256" key="1">
    <source>
        <dbReference type="SAM" id="Coils"/>
    </source>
</evidence>
<accession>A0A8S4PY33</accession>
<feature type="non-terminal residue" evidence="4">
    <location>
        <position position="732"/>
    </location>
</feature>
<feature type="compositionally biased region" description="Basic and acidic residues" evidence="2">
    <location>
        <begin position="53"/>
        <end position="65"/>
    </location>
</feature>
<name>A0A8S4PY33_OWEFU</name>
<reference evidence="4" key="1">
    <citation type="submission" date="2022-03" db="EMBL/GenBank/DDBJ databases">
        <authorList>
            <person name="Martin C."/>
        </authorList>
    </citation>
    <scope>NUCLEOTIDE SEQUENCE</scope>
</reference>
<keyword evidence="1" id="KW-0175">Coiled coil</keyword>
<evidence type="ECO:0000259" key="3">
    <source>
        <dbReference type="PROSITE" id="PS50802"/>
    </source>
</evidence>
<dbReference type="InterPro" id="IPR003323">
    <property type="entry name" value="OTU_dom"/>
</dbReference>
<evidence type="ECO:0000313" key="4">
    <source>
        <dbReference type="EMBL" id="CAH1799206.1"/>
    </source>
</evidence>
<protein>
    <recommendedName>
        <fullName evidence="3">OTU domain-containing protein</fullName>
    </recommendedName>
</protein>
<evidence type="ECO:0000256" key="2">
    <source>
        <dbReference type="SAM" id="MobiDB-lite"/>
    </source>
</evidence>
<evidence type="ECO:0000313" key="5">
    <source>
        <dbReference type="Proteomes" id="UP000749559"/>
    </source>
</evidence>
<keyword evidence="5" id="KW-1185">Reference proteome</keyword>
<sequence>MLSSDFCLKTPTKSSNSKNAVRKSPRLIREQHVRNSPGVVTKTVEEENTSPESPKRKIPRNETQLRKSPRIQRKYAEEKSPLRKSPRIIKKSLESENSPETPSRKSPRVSRTTDHPQQLRRSPRKRTPSKRATAKRRVSLEELGLTGKRRNSLVHEGECTKCSLCRKEEQEMYHIKNWTAVFHMWNDANSRYQMNDCYCSHCIGIIRKQFRERKSQQRIEKTKEVKRCVICDQENTIQFEVKDHNQFTECFSRKSPAEQVFLCKRHYQKIKNFANRKLCPVCQMVLRVGIPRKKCPVDTDIATTFISSSMGKFVTLSPDDLMCKACHDKILKGTPNEILLRNIQNLKQSTVEHDPKYALYCTASKMATIFQNKRACLLIDMLDVYHASLPDDSMARSTSVWLLSELMNIFGDGLKSARMHASQCSKLLFFNEISCEALHEALYNIRQLQTQSRELKEEISILRKRISSSNDSKEITPRTIVDVLTHVNKHLKSASKHIEAVYVNDPSQITELNMDMILRHIPCNVFNFIKMLTMNGPEKECLPDTIHVDLDTPIEFEAGAVASRKAKRVFITSTVMNIINSRCTYPLPIVVAETVKKISGSQQLVSILNKMGFCSSEDSRLAFEQYSKERKQSTPIGKQLDENLLTVITLDNLDALSPWAMVTSGVDRSGWHGTTICALQPRFSDNLCEGDRAISMENNGLNTLIDDEEDDPDTYSKVQVYGDGRCLFRSIA</sequence>
<dbReference type="OrthoDB" id="6193946at2759"/>
<comment type="caution">
    <text evidence="4">The sequence shown here is derived from an EMBL/GenBank/DDBJ whole genome shotgun (WGS) entry which is preliminary data.</text>
</comment>
<feature type="region of interest" description="Disordered" evidence="2">
    <location>
        <begin position="1"/>
        <end position="140"/>
    </location>
</feature>
<feature type="coiled-coil region" evidence="1">
    <location>
        <begin position="438"/>
        <end position="465"/>
    </location>
</feature>
<feature type="compositionally biased region" description="Basic residues" evidence="2">
    <location>
        <begin position="121"/>
        <end position="137"/>
    </location>
</feature>
<dbReference type="EMBL" id="CAIIXF020000011">
    <property type="protein sequence ID" value="CAH1799206.1"/>
    <property type="molecule type" value="Genomic_DNA"/>
</dbReference>
<organism evidence="4 5">
    <name type="scientific">Owenia fusiformis</name>
    <name type="common">Polychaete worm</name>
    <dbReference type="NCBI Taxonomy" id="6347"/>
    <lineage>
        <taxon>Eukaryota</taxon>
        <taxon>Metazoa</taxon>
        <taxon>Spiralia</taxon>
        <taxon>Lophotrochozoa</taxon>
        <taxon>Annelida</taxon>
        <taxon>Polychaeta</taxon>
        <taxon>Sedentaria</taxon>
        <taxon>Canalipalpata</taxon>
        <taxon>Sabellida</taxon>
        <taxon>Oweniida</taxon>
        <taxon>Oweniidae</taxon>
        <taxon>Owenia</taxon>
    </lineage>
</organism>
<proteinExistence type="predicted"/>
<dbReference type="AlphaFoldDB" id="A0A8S4PY33"/>
<dbReference type="PROSITE" id="PS50802">
    <property type="entry name" value="OTU"/>
    <property type="match status" value="1"/>
</dbReference>